<evidence type="ECO:0000313" key="10">
    <source>
        <dbReference type="Proteomes" id="UP000826462"/>
    </source>
</evidence>
<proteinExistence type="inferred from homology"/>
<organism evidence="9 10">
    <name type="scientific">Paraburkholderia edwinii</name>
    <dbReference type="NCBI Taxonomy" id="2861782"/>
    <lineage>
        <taxon>Bacteria</taxon>
        <taxon>Pseudomonadati</taxon>
        <taxon>Pseudomonadota</taxon>
        <taxon>Betaproteobacteria</taxon>
        <taxon>Burkholderiales</taxon>
        <taxon>Burkholderiaceae</taxon>
        <taxon>Paraburkholderia</taxon>
    </lineage>
</organism>
<evidence type="ECO:0000259" key="7">
    <source>
        <dbReference type="Pfam" id="PF02465"/>
    </source>
</evidence>
<name>A0ABX8UJH2_9BURK</name>
<keyword evidence="9" id="KW-0282">Flagellum</keyword>
<sequence>MSSPVNSTAAAAAAAAAAAVQAAAQSLISGSTGNSSLDVNSLVSALVKAKTAGPAAAILAQGKSDQTEITGLATLSAAMSGLQSAMAPFLNGNALASFSAKLSGEGITAKAGDGAAEASYQIDVKQVAQAQSITSGLFSSTDAAAMGTGTLTISLGGDSGTKSFQVNVDSSNDSLQQIADAINSASDNPGVKATVITGANGQSITLQSTTTGGSKTIDVTSSATSGPLSQLAVSTTAGAAGAPSTIDTVNGWSQNTAAQDAQLTVNNTLVTSSTNTITGSIPGVTLTLDPNNPKTLDAQTLTVASDDSSVEGDVSAFVSAYNAVIDQLNTLAAPGTAGVQGSGGQLLGDEMINQIGAALGGIVGGKVSSGGLQGTLAALGISFQQNTGGLPFAELQIDADPNLPTLDSVISSNPALIGALFNDTNGIATQLNALVDTYTKDKGIISSRTDALTADITALSKQQDDLDDYAARLTSQYNDQFTALNTLMAQAQSNQSYLTALFGGSNSSGALAQNSGH</sequence>
<keyword evidence="10" id="KW-1185">Reference proteome</keyword>
<dbReference type="InterPro" id="IPR003481">
    <property type="entry name" value="FliD_N"/>
</dbReference>
<dbReference type="PANTHER" id="PTHR30288">
    <property type="entry name" value="FLAGELLAR CAP/ASSEMBLY PROTEIN FLID"/>
    <property type="match status" value="1"/>
</dbReference>
<comment type="subcellular location">
    <subcellularLocation>
        <location evidence="5">Secreted</location>
    </subcellularLocation>
    <subcellularLocation>
        <location evidence="5">Bacterial flagellum</location>
    </subcellularLocation>
</comment>
<gene>
    <name evidence="9" type="primary">fliD</name>
    <name evidence="9" type="ORF">KZJ38_01940</name>
</gene>
<dbReference type="Proteomes" id="UP000826462">
    <property type="component" value="Chromosome 1"/>
</dbReference>
<dbReference type="Gene3D" id="3.30.70.2120">
    <property type="match status" value="1"/>
</dbReference>
<evidence type="ECO:0000256" key="5">
    <source>
        <dbReference type="RuleBase" id="RU362066"/>
    </source>
</evidence>
<comment type="subunit">
    <text evidence="2 5">Homopentamer.</text>
</comment>
<protein>
    <recommendedName>
        <fullName evidence="5">Flagellar hook-associated protein 2</fullName>
        <shortName evidence="5">HAP2</shortName>
    </recommendedName>
    <alternativeName>
        <fullName evidence="5">Flagellar cap protein</fullName>
    </alternativeName>
</protein>
<feature type="domain" description="Flagellar hook-associated protein 2 N-terminal" evidence="7">
    <location>
        <begin position="35"/>
        <end position="131"/>
    </location>
</feature>
<dbReference type="Pfam" id="PF07196">
    <property type="entry name" value="Flagellin_IN"/>
    <property type="match status" value="1"/>
</dbReference>
<keyword evidence="4 5" id="KW-0975">Bacterial flagellum</keyword>
<comment type="function">
    <text evidence="5">Required for morphogenesis and for the elongation of the flagellar filament by facilitating polymerization of the flagellin monomers at the tip of growing filament. Forms a capping structure, which prevents flagellin subunits (transported through the central channel of the flagellum) from leaking out without polymerization at the distal end.</text>
</comment>
<evidence type="ECO:0000313" key="9">
    <source>
        <dbReference type="EMBL" id="QYD69178.1"/>
    </source>
</evidence>
<dbReference type="Pfam" id="PF07195">
    <property type="entry name" value="FliD_C"/>
    <property type="match status" value="1"/>
</dbReference>
<keyword evidence="3" id="KW-0175">Coiled coil</keyword>
<dbReference type="InterPro" id="IPR010809">
    <property type="entry name" value="FliD_C"/>
</dbReference>
<dbReference type="PANTHER" id="PTHR30288:SF0">
    <property type="entry name" value="FLAGELLAR HOOK-ASSOCIATED PROTEIN 2"/>
    <property type="match status" value="1"/>
</dbReference>
<evidence type="ECO:0000256" key="4">
    <source>
        <dbReference type="ARBA" id="ARBA00023143"/>
    </source>
</evidence>
<feature type="domain" description="Flagellar hook-associated protein 2 C-terminal" evidence="8">
    <location>
        <begin position="258"/>
        <end position="492"/>
    </location>
</feature>
<feature type="signal peptide" evidence="6">
    <location>
        <begin position="1"/>
        <end position="22"/>
    </location>
</feature>
<dbReference type="RefSeq" id="WP_219798548.1">
    <property type="nucleotide sequence ID" value="NZ_CP080095.1"/>
</dbReference>
<comment type="similarity">
    <text evidence="1 5">Belongs to the FliD family.</text>
</comment>
<evidence type="ECO:0000256" key="1">
    <source>
        <dbReference type="ARBA" id="ARBA00009764"/>
    </source>
</evidence>
<accession>A0ABX8UJH2</accession>
<dbReference type="Pfam" id="PF02465">
    <property type="entry name" value="FliD_N"/>
    <property type="match status" value="1"/>
</dbReference>
<keyword evidence="9" id="KW-0969">Cilium</keyword>
<feature type="chain" id="PRO_5046759593" description="Flagellar hook-associated protein 2" evidence="6">
    <location>
        <begin position="23"/>
        <end position="517"/>
    </location>
</feature>
<evidence type="ECO:0000256" key="2">
    <source>
        <dbReference type="ARBA" id="ARBA00011255"/>
    </source>
</evidence>
<dbReference type="EMBL" id="CP080095">
    <property type="protein sequence ID" value="QYD69178.1"/>
    <property type="molecule type" value="Genomic_DNA"/>
</dbReference>
<keyword evidence="5" id="KW-0964">Secreted</keyword>
<evidence type="ECO:0000256" key="3">
    <source>
        <dbReference type="ARBA" id="ARBA00023054"/>
    </source>
</evidence>
<dbReference type="InterPro" id="IPR040026">
    <property type="entry name" value="FliD"/>
</dbReference>
<keyword evidence="6" id="KW-0732">Signal</keyword>
<evidence type="ECO:0000259" key="8">
    <source>
        <dbReference type="Pfam" id="PF07195"/>
    </source>
</evidence>
<dbReference type="InterPro" id="IPR010810">
    <property type="entry name" value="Flagellin_hook_IN_motif"/>
</dbReference>
<evidence type="ECO:0000256" key="6">
    <source>
        <dbReference type="SAM" id="SignalP"/>
    </source>
</evidence>
<reference evidence="9 10" key="1">
    <citation type="submission" date="2021-07" db="EMBL/GenBank/DDBJ databases">
        <title>Paraburkholderia edwinii protects Aspergillus sp. from phenazines by acting as a toxin sponge.</title>
        <authorList>
            <person name="Dahlstrom K.M."/>
            <person name="Newman D.K."/>
        </authorList>
    </citation>
    <scope>NUCLEOTIDE SEQUENCE [LARGE SCALE GENOMIC DNA]</scope>
    <source>
        <strain evidence="9 10">Pe01</strain>
    </source>
</reference>
<keyword evidence="9" id="KW-0966">Cell projection</keyword>